<dbReference type="PANTHER" id="PTHR35706:SF1">
    <property type="entry name" value="EMBRYOGENESIS-LIKE PROTEIN"/>
    <property type="match status" value="1"/>
</dbReference>
<reference evidence="1 2" key="1">
    <citation type="submission" date="2016-07" db="EMBL/GenBank/DDBJ databases">
        <title>Pervasive Adenine N6-methylation of Active Genes in Fungi.</title>
        <authorList>
            <consortium name="DOE Joint Genome Institute"/>
            <person name="Mondo S.J."/>
            <person name="Dannebaum R.O."/>
            <person name="Kuo R.C."/>
            <person name="Labutti K."/>
            <person name="Haridas S."/>
            <person name="Kuo A."/>
            <person name="Salamov A."/>
            <person name="Ahrendt S.R."/>
            <person name="Lipzen A."/>
            <person name="Sullivan W."/>
            <person name="Andreopoulos W.B."/>
            <person name="Clum A."/>
            <person name="Lindquist E."/>
            <person name="Daum C."/>
            <person name="Ramamoorthy G.K."/>
            <person name="Gryganskyi A."/>
            <person name="Culley D."/>
            <person name="Magnuson J.K."/>
            <person name="James T.Y."/>
            <person name="O'Malley M.A."/>
            <person name="Stajich J.E."/>
            <person name="Spatafora J.W."/>
            <person name="Visel A."/>
            <person name="Grigoriev I.V."/>
        </authorList>
    </citation>
    <scope>NUCLEOTIDE SEQUENCE [LARGE SCALE GENOMIC DNA]</scope>
    <source>
        <strain evidence="1 2">NRRL 1336</strain>
    </source>
</reference>
<protein>
    <recommendedName>
        <fullName evidence="3">Late embryogenesis abundant protein</fullName>
    </recommendedName>
</protein>
<name>A0A1X2I423_9FUNG</name>
<gene>
    <name evidence="1" type="ORF">BCR42DRAFT_382160</name>
</gene>
<dbReference type="PANTHER" id="PTHR35706">
    <property type="entry name" value="F14O23.11 PROTEIN"/>
    <property type="match status" value="1"/>
</dbReference>
<dbReference type="EMBL" id="MCGE01000029">
    <property type="protein sequence ID" value="ORZ08951.1"/>
    <property type="molecule type" value="Genomic_DNA"/>
</dbReference>
<dbReference type="Proteomes" id="UP000193560">
    <property type="component" value="Unassembled WGS sequence"/>
</dbReference>
<dbReference type="InterPro" id="IPR053325">
    <property type="entry name" value="H3-Acetyl_Activator"/>
</dbReference>
<evidence type="ECO:0000313" key="2">
    <source>
        <dbReference type="Proteomes" id="UP000193560"/>
    </source>
</evidence>
<organism evidence="1 2">
    <name type="scientific">Absidia repens</name>
    <dbReference type="NCBI Taxonomy" id="90262"/>
    <lineage>
        <taxon>Eukaryota</taxon>
        <taxon>Fungi</taxon>
        <taxon>Fungi incertae sedis</taxon>
        <taxon>Mucoromycota</taxon>
        <taxon>Mucoromycotina</taxon>
        <taxon>Mucoromycetes</taxon>
        <taxon>Mucorales</taxon>
        <taxon>Cunninghamellaceae</taxon>
        <taxon>Absidia</taxon>
    </lineage>
</organism>
<sequence length="153" mass="17332">MVTFLSKTFLHSRHSISYARQSVFARHDTACPAKVASTWLKSTKIGRCISTTRTLQSSDLQSKADMEKAMNEIEDLFGAAKDEMEYAEESHGSVYYEEDHVTAKKAVEECLDAYNNFLKDLPSDDMRQEVQGKVGMKLKELKMAFEALPVDDH</sequence>
<dbReference type="OrthoDB" id="273230at2759"/>
<keyword evidence="2" id="KW-1185">Reference proteome</keyword>
<evidence type="ECO:0000313" key="1">
    <source>
        <dbReference type="EMBL" id="ORZ08951.1"/>
    </source>
</evidence>
<comment type="caution">
    <text evidence="1">The sequence shown here is derived from an EMBL/GenBank/DDBJ whole genome shotgun (WGS) entry which is preliminary data.</text>
</comment>
<proteinExistence type="predicted"/>
<accession>A0A1X2I423</accession>
<dbReference type="AlphaFoldDB" id="A0A1X2I423"/>
<evidence type="ECO:0008006" key="3">
    <source>
        <dbReference type="Google" id="ProtNLM"/>
    </source>
</evidence>